<reference evidence="2" key="1">
    <citation type="submission" date="2023-07" db="EMBL/GenBank/DDBJ databases">
        <title>Marinobacter sp. chi1 genome sequencing and assembly.</title>
        <authorList>
            <person name="Park S."/>
        </authorList>
    </citation>
    <scope>NUCLEOTIDE SEQUENCE</scope>
    <source>
        <strain evidence="2">Chi1</strain>
    </source>
</reference>
<evidence type="ECO:0000313" key="3">
    <source>
        <dbReference type="Proteomes" id="UP001168640"/>
    </source>
</evidence>
<sequence>MISYSTDHIEKRLSAFVGAPVFVASGALCGDESDYEQERELVRNAAPKRRAEFFTGRRLARQAMMRAELPPAPVLRGAVGNPLWPDGITGSISHGQFHALAAVAYCPPLRQLGIDLLEDPSTVTDDLTAIILDSHESELLRAMYPDHPPSALAFSVKESVVKVASPELGSYLEMLDIRLKNQGDRLVAEVPGLPAAVPCLVLPTELGLLTASFA</sequence>
<accession>A0ABT8W2C6</accession>
<dbReference type="PANTHER" id="PTHR38096">
    <property type="entry name" value="ENTEROBACTIN SYNTHASE COMPONENT D"/>
    <property type="match status" value="1"/>
</dbReference>
<dbReference type="PRINTS" id="PR01399">
    <property type="entry name" value="ENTSNTHTASED"/>
</dbReference>
<dbReference type="EMBL" id="JAUMIS010000002">
    <property type="protein sequence ID" value="MDO3722399.1"/>
    <property type="molecule type" value="Genomic_DNA"/>
</dbReference>
<comment type="caution">
    <text evidence="2">The sequence shown here is derived from an EMBL/GenBank/DDBJ whole genome shotgun (WGS) entry which is preliminary data.</text>
</comment>
<evidence type="ECO:0000259" key="1">
    <source>
        <dbReference type="Pfam" id="PF17837"/>
    </source>
</evidence>
<dbReference type="Proteomes" id="UP001168640">
    <property type="component" value="Unassembled WGS sequence"/>
</dbReference>
<dbReference type="InterPro" id="IPR003542">
    <property type="entry name" value="Enbac_synth_compD-like"/>
</dbReference>
<dbReference type="SUPFAM" id="SSF56214">
    <property type="entry name" value="4'-phosphopantetheinyl transferase"/>
    <property type="match status" value="1"/>
</dbReference>
<dbReference type="RefSeq" id="WP_302910089.1">
    <property type="nucleotide sequence ID" value="NZ_JAUMIS010000002.1"/>
</dbReference>
<keyword evidence="3" id="KW-1185">Reference proteome</keyword>
<dbReference type="PANTHER" id="PTHR38096:SF1">
    <property type="entry name" value="ENTEROBACTIN SYNTHASE COMPONENT D"/>
    <property type="match status" value="1"/>
</dbReference>
<name>A0ABT8W2C6_9GAMM</name>
<organism evidence="2 3">
    <name type="scientific">Marinobacter suaedae</name>
    <dbReference type="NCBI Taxonomy" id="3057675"/>
    <lineage>
        <taxon>Bacteria</taxon>
        <taxon>Pseudomonadati</taxon>
        <taxon>Pseudomonadota</taxon>
        <taxon>Gammaproteobacteria</taxon>
        <taxon>Pseudomonadales</taxon>
        <taxon>Marinobacteraceae</taxon>
        <taxon>Marinobacter</taxon>
    </lineage>
</organism>
<dbReference type="Pfam" id="PF17837">
    <property type="entry name" value="4PPT_N"/>
    <property type="match status" value="1"/>
</dbReference>
<evidence type="ECO:0000313" key="2">
    <source>
        <dbReference type="EMBL" id="MDO3722399.1"/>
    </source>
</evidence>
<proteinExistence type="predicted"/>
<protein>
    <recommendedName>
        <fullName evidence="1">4'-phosphopantetheinyl transferase N-terminal domain-containing protein</fullName>
    </recommendedName>
</protein>
<gene>
    <name evidence="2" type="ORF">QVZ43_11760</name>
</gene>
<dbReference type="InterPro" id="IPR037143">
    <property type="entry name" value="4-PPantetheinyl_Trfase_dom_sf"/>
</dbReference>
<feature type="domain" description="4'-phosphopantetheinyl transferase N-terminal" evidence="1">
    <location>
        <begin position="37"/>
        <end position="104"/>
    </location>
</feature>
<dbReference type="InterPro" id="IPR041354">
    <property type="entry name" value="4PPT_N"/>
</dbReference>